<evidence type="ECO:0000313" key="2">
    <source>
        <dbReference type="Proteomes" id="UP000032702"/>
    </source>
</evidence>
<dbReference type="EMBL" id="AAMD01000103">
    <property type="protein sequence ID" value="EAU64786.1"/>
    <property type="molecule type" value="Genomic_DNA"/>
</dbReference>
<dbReference type="SUPFAM" id="SSF52091">
    <property type="entry name" value="SpoIIaa-like"/>
    <property type="match status" value="1"/>
</dbReference>
<dbReference type="Pfam" id="PF11964">
    <property type="entry name" value="SpoIIAA-like"/>
    <property type="match status" value="1"/>
</dbReference>
<accession>Q08WD0</accession>
<dbReference type="InterPro" id="IPR036513">
    <property type="entry name" value="STAS_dom_sf"/>
</dbReference>
<dbReference type="Gene3D" id="3.40.50.10600">
    <property type="entry name" value="SpoIIaa-like domains"/>
    <property type="match status" value="1"/>
</dbReference>
<reference evidence="1 2" key="1">
    <citation type="submission" date="2006-04" db="EMBL/GenBank/DDBJ databases">
        <authorList>
            <person name="Nierman W.C."/>
        </authorList>
    </citation>
    <scope>NUCLEOTIDE SEQUENCE [LARGE SCALE GENOMIC DNA]</scope>
    <source>
        <strain evidence="1 2">DW4/3-1</strain>
    </source>
</reference>
<evidence type="ECO:0000313" key="1">
    <source>
        <dbReference type="EMBL" id="EAU64786.1"/>
    </source>
</evidence>
<dbReference type="InterPro" id="IPR038396">
    <property type="entry name" value="SpoIIAA-like_sf"/>
</dbReference>
<organism evidence="1 2">
    <name type="scientific">Stigmatella aurantiaca (strain DW4/3-1)</name>
    <dbReference type="NCBI Taxonomy" id="378806"/>
    <lineage>
        <taxon>Bacteria</taxon>
        <taxon>Pseudomonadati</taxon>
        <taxon>Myxococcota</taxon>
        <taxon>Myxococcia</taxon>
        <taxon>Myxococcales</taxon>
        <taxon>Cystobacterineae</taxon>
        <taxon>Archangiaceae</taxon>
        <taxon>Stigmatella</taxon>
    </lineage>
</organism>
<evidence type="ECO:0008006" key="3">
    <source>
        <dbReference type="Google" id="ProtNLM"/>
    </source>
</evidence>
<gene>
    <name evidence="1" type="ORF">STIAU_0392</name>
</gene>
<name>Q08WD0_STIAD</name>
<comment type="caution">
    <text evidence="1">The sequence shown here is derived from an EMBL/GenBank/DDBJ whole genome shotgun (WGS) entry which is preliminary data.</text>
</comment>
<dbReference type="PATRIC" id="fig|378806.16.peg.3778"/>
<protein>
    <recommendedName>
        <fullName evidence="3">SpoIIAA-like</fullName>
    </recommendedName>
</protein>
<proteinExistence type="predicted"/>
<dbReference type="AlphaFoldDB" id="Q08WD0"/>
<dbReference type="InterPro" id="IPR021866">
    <property type="entry name" value="SpoIIAA-like"/>
</dbReference>
<dbReference type="Proteomes" id="UP000032702">
    <property type="component" value="Unassembled WGS sequence"/>
</dbReference>
<sequence length="142" mass="15989">MRRQHGGPSPPCLGVQTRMPFQITVHQPERILEVVYPPQPSQQDVDEYLSRVREIIEGLGEWSALVDQSQLRVMSATMVAVMAKLNAFAQLKGMKRSARVVSTAASGLQAWRMTKQAMLNIPARTFETRDEALAWLKNPDDE</sequence>